<feature type="region of interest" description="Disordered" evidence="1">
    <location>
        <begin position="1"/>
        <end position="36"/>
    </location>
</feature>
<organism evidence="2 3">
    <name type="scientific">Nannocystis radixulma</name>
    <dbReference type="NCBI Taxonomy" id="2995305"/>
    <lineage>
        <taxon>Bacteria</taxon>
        <taxon>Pseudomonadati</taxon>
        <taxon>Myxococcota</taxon>
        <taxon>Polyangia</taxon>
        <taxon>Nannocystales</taxon>
        <taxon>Nannocystaceae</taxon>
        <taxon>Nannocystis</taxon>
    </lineage>
</organism>
<evidence type="ECO:0000256" key="1">
    <source>
        <dbReference type="SAM" id="MobiDB-lite"/>
    </source>
</evidence>
<comment type="caution">
    <text evidence="2">The sequence shown here is derived from an EMBL/GenBank/DDBJ whole genome shotgun (WGS) entry which is preliminary data.</text>
</comment>
<dbReference type="RefSeq" id="WP_272004387.1">
    <property type="nucleotide sequence ID" value="NZ_JAQNDN010000019.1"/>
</dbReference>
<dbReference type="Proteomes" id="UP001217838">
    <property type="component" value="Unassembled WGS sequence"/>
</dbReference>
<name>A0ABT5BG09_9BACT</name>
<proteinExistence type="predicted"/>
<protein>
    <recommendedName>
        <fullName evidence="4">Phytanoyl-CoA dioxygenase (PhyH)</fullName>
    </recommendedName>
</protein>
<evidence type="ECO:0000313" key="3">
    <source>
        <dbReference type="Proteomes" id="UP001217838"/>
    </source>
</evidence>
<evidence type="ECO:0000313" key="2">
    <source>
        <dbReference type="EMBL" id="MDC0672550.1"/>
    </source>
</evidence>
<reference evidence="2 3" key="1">
    <citation type="submission" date="2022-11" db="EMBL/GenBank/DDBJ databases">
        <title>Minimal conservation of predation-associated metabolite biosynthetic gene clusters underscores biosynthetic potential of Myxococcota including descriptions for ten novel species: Archangium lansinium sp. nov., Myxococcus landrumus sp. nov., Nannocystis bai.</title>
        <authorList>
            <person name="Ahearne A."/>
            <person name="Stevens C."/>
            <person name="Dowd S."/>
        </authorList>
    </citation>
    <scope>NUCLEOTIDE SEQUENCE [LARGE SCALE GENOMIC DNA]</scope>
    <source>
        <strain evidence="2 3">NCELM</strain>
    </source>
</reference>
<sequence length="289" mass="31896">MTTYLRQARTSASQQVAPFTGEGAYHGSTRPRVEPLREAPAPPLVDELRPRTLEQYAAEGRRDIAEFEAVFPNHHAVVETLPIPTQEAIQSDGVSFCWCPIDDAIREAGPLTRSVLEAMRAHVGGGKRHVYIDSKIQYFAPGDVPVDSQHWHVDGSIVARDERARRLGHALLHDMRARLQAPALGPRYLAYQSSGHCATLFATAPVTLTLPELIPNFDELDRRVRALAPPAVAQPPGSIVRFDGLSLHRAVAATDAGWRLWVRCVETDRMVTPDASIIACYGKVYRTPT</sequence>
<evidence type="ECO:0008006" key="4">
    <source>
        <dbReference type="Google" id="ProtNLM"/>
    </source>
</evidence>
<accession>A0ABT5BG09</accession>
<dbReference type="EMBL" id="JAQNDN010000019">
    <property type="protein sequence ID" value="MDC0672550.1"/>
    <property type="molecule type" value="Genomic_DNA"/>
</dbReference>
<feature type="compositionally biased region" description="Polar residues" evidence="1">
    <location>
        <begin position="1"/>
        <end position="17"/>
    </location>
</feature>
<gene>
    <name evidence="2" type="ORF">POL58_32670</name>
</gene>
<keyword evidence="3" id="KW-1185">Reference proteome</keyword>